<dbReference type="PANTHER" id="PTHR37318">
    <property type="entry name" value="BSL7504 PROTEIN"/>
    <property type="match status" value="1"/>
</dbReference>
<dbReference type="InterPro" id="IPR036388">
    <property type="entry name" value="WH-like_DNA-bd_sf"/>
</dbReference>
<dbReference type="GO" id="GO:0006355">
    <property type="term" value="P:regulation of DNA-templated transcription"/>
    <property type="evidence" value="ECO:0007669"/>
    <property type="project" value="UniProtKB-ARBA"/>
</dbReference>
<dbReference type="InterPro" id="IPR027395">
    <property type="entry name" value="WH_DNA-bd_dom"/>
</dbReference>
<accession>A0A6M1STM1</accession>
<name>A0A6M1STM1_9BACT</name>
<feature type="domain" description="Winged helix DNA-binding" evidence="1">
    <location>
        <begin position="16"/>
        <end position="95"/>
    </location>
</feature>
<organism evidence="2 3">
    <name type="scientific">Halalkalibaculum roseum</name>
    <dbReference type="NCBI Taxonomy" id="2709311"/>
    <lineage>
        <taxon>Bacteria</taxon>
        <taxon>Pseudomonadati</taxon>
        <taxon>Balneolota</taxon>
        <taxon>Balneolia</taxon>
        <taxon>Balneolales</taxon>
        <taxon>Balneolaceae</taxon>
        <taxon>Halalkalibaculum</taxon>
    </lineage>
</organism>
<evidence type="ECO:0000313" key="2">
    <source>
        <dbReference type="EMBL" id="NGP76260.1"/>
    </source>
</evidence>
<keyword evidence="3" id="KW-1185">Reference proteome</keyword>
<dbReference type="RefSeq" id="WP_165140449.1">
    <property type="nucleotide sequence ID" value="NZ_JAALLT010000002.1"/>
</dbReference>
<dbReference type="CDD" id="cd00090">
    <property type="entry name" value="HTH_ARSR"/>
    <property type="match status" value="1"/>
</dbReference>
<reference evidence="2 3" key="1">
    <citation type="submission" date="2020-02" db="EMBL/GenBank/DDBJ databases">
        <title>Balneolaceae bacterium YR4-1, complete genome.</title>
        <authorList>
            <person name="Li Y."/>
            <person name="Wu S."/>
        </authorList>
    </citation>
    <scope>NUCLEOTIDE SEQUENCE [LARGE SCALE GENOMIC DNA]</scope>
    <source>
        <strain evidence="2 3">YR4-1</strain>
    </source>
</reference>
<dbReference type="AlphaFoldDB" id="A0A6M1STM1"/>
<sequence length="99" mass="11376">MKLSIDDLHKAFESRVRLGIMSALAVNDALDFTSLRDFLNVTDGNLATHIKKLEKEEFIGVEKSFVDNKPNTTYYMTDEGRKAFEEHLKVLEKIIKSQK</sequence>
<evidence type="ECO:0000313" key="3">
    <source>
        <dbReference type="Proteomes" id="UP000473278"/>
    </source>
</evidence>
<dbReference type="InterPro" id="IPR036390">
    <property type="entry name" value="WH_DNA-bd_sf"/>
</dbReference>
<dbReference type="Proteomes" id="UP000473278">
    <property type="component" value="Unassembled WGS sequence"/>
</dbReference>
<gene>
    <name evidence="2" type="ORF">G3570_06425</name>
</gene>
<dbReference type="SUPFAM" id="SSF46785">
    <property type="entry name" value="Winged helix' DNA-binding domain"/>
    <property type="match status" value="1"/>
</dbReference>
<evidence type="ECO:0000259" key="1">
    <source>
        <dbReference type="Pfam" id="PF13601"/>
    </source>
</evidence>
<protein>
    <submittedName>
        <fullName evidence="2">Transcriptional regulator</fullName>
    </submittedName>
</protein>
<dbReference type="EMBL" id="JAALLT010000002">
    <property type="protein sequence ID" value="NGP76260.1"/>
    <property type="molecule type" value="Genomic_DNA"/>
</dbReference>
<dbReference type="Pfam" id="PF13601">
    <property type="entry name" value="HTH_34"/>
    <property type="match status" value="1"/>
</dbReference>
<dbReference type="PANTHER" id="PTHR37318:SF1">
    <property type="entry name" value="BSL7504 PROTEIN"/>
    <property type="match status" value="1"/>
</dbReference>
<proteinExistence type="predicted"/>
<dbReference type="Gene3D" id="1.10.10.10">
    <property type="entry name" value="Winged helix-like DNA-binding domain superfamily/Winged helix DNA-binding domain"/>
    <property type="match status" value="1"/>
</dbReference>
<comment type="caution">
    <text evidence="2">The sequence shown here is derived from an EMBL/GenBank/DDBJ whole genome shotgun (WGS) entry which is preliminary data.</text>
</comment>
<dbReference type="InterPro" id="IPR011991">
    <property type="entry name" value="ArsR-like_HTH"/>
</dbReference>